<keyword evidence="4" id="KW-0540">Nuclease</keyword>
<accession>A0A1B3WD14</accession>
<dbReference type="Proteomes" id="UP000094757">
    <property type="component" value="Chromosome"/>
</dbReference>
<evidence type="ECO:0000259" key="1">
    <source>
        <dbReference type="Pfam" id="PF13175"/>
    </source>
</evidence>
<evidence type="ECO:0000259" key="2">
    <source>
        <dbReference type="Pfam" id="PF13304"/>
    </source>
</evidence>
<sequence length="544" mass="63275">MERSMDMYISSVKIENYRTFKDVIFLFDSQMNIIVGDNNIGKTNFLNLLKVITSGDKFHYNDFRDLHKAICIFIELSMEDFSLPNTLKIQWEQYPTDVEPTLYDAKTKETIPLSYIHNLFYIDFSLENLVKNIQEDRNFNRIHQAFKQYLSSGEHARVHVQNWLLTIGEETRLPIDSNKAAQEVLDRIYGRNRQEELPVLQLMMAVGCQLIGELFSRKQHKNSLFEETLVEDKEGYKVLPLMVSIDDPEMHLHPYLQRAVLEFLKSILNNEEPFFVELIKSILQIDGLNGQLFVVTHSTDALIDDYRQIIRLHWDSEHHVQAACGAGFKFDGEIEKHLIMHFPEVKEAMYAKCALIVEGETEYGSFPYFAKTLGFNFDYYGICLINARGEHSISKISHLLSSFHIPTVCFYDRDVMEEHDDTSFYTEYICYEMDIVKTCIEQRKQNLLLDVIQQVEANSTHISSSLIKKACQKLCIPKSQYNPRKLENISPRAEKQLCFYYFAWLYGHKGVIIGRSLGLHLGKHEIPTSFKNVILQAISKSIHV</sequence>
<dbReference type="InterPro" id="IPR027417">
    <property type="entry name" value="P-loop_NTPase"/>
</dbReference>
<evidence type="ECO:0000259" key="3">
    <source>
        <dbReference type="Pfam" id="PF20469"/>
    </source>
</evidence>
<protein>
    <submittedName>
        <fullName evidence="4">ATP-dependent endonuclease</fullName>
    </submittedName>
</protein>
<dbReference type="STRING" id="39950.BCB69_01860"/>
<dbReference type="InterPro" id="IPR034139">
    <property type="entry name" value="TOPRIM_OLD"/>
</dbReference>
<feature type="domain" description="OLD protein-like TOPRIM" evidence="3">
    <location>
        <begin position="349"/>
        <end position="414"/>
    </location>
</feature>
<proteinExistence type="predicted"/>
<dbReference type="Gene3D" id="3.40.50.300">
    <property type="entry name" value="P-loop containing nucleotide triphosphate hydrolases"/>
    <property type="match status" value="1"/>
</dbReference>
<dbReference type="SUPFAM" id="SSF52540">
    <property type="entry name" value="P-loop containing nucleoside triphosphate hydrolases"/>
    <property type="match status" value="1"/>
</dbReference>
<dbReference type="KEGG" id="dpn:BCB69_01860"/>
<dbReference type="Pfam" id="PF13175">
    <property type="entry name" value="AAA_15"/>
    <property type="match status" value="1"/>
</dbReference>
<dbReference type="PANTHER" id="PTHR43581:SF2">
    <property type="entry name" value="EXCINUCLEASE ATPASE SUBUNIT"/>
    <property type="match status" value="1"/>
</dbReference>
<feature type="domain" description="Endonuclease GajA/Old nuclease/RecF-like AAA" evidence="1">
    <location>
        <begin position="7"/>
        <end position="78"/>
    </location>
</feature>
<evidence type="ECO:0000313" key="5">
    <source>
        <dbReference type="Proteomes" id="UP000094757"/>
    </source>
</evidence>
<dbReference type="CDD" id="cd01026">
    <property type="entry name" value="TOPRIM_OLD"/>
    <property type="match status" value="1"/>
</dbReference>
<dbReference type="GO" id="GO:0016887">
    <property type="term" value="F:ATP hydrolysis activity"/>
    <property type="evidence" value="ECO:0007669"/>
    <property type="project" value="InterPro"/>
</dbReference>
<keyword evidence="4" id="KW-0255">Endonuclease</keyword>
<dbReference type="InterPro" id="IPR051396">
    <property type="entry name" value="Bact_Antivir_Def_Nuclease"/>
</dbReference>
<name>A0A1B3WD14_9FIRM</name>
<dbReference type="AlphaFoldDB" id="A0A1B3WD14"/>
<dbReference type="InterPro" id="IPR041685">
    <property type="entry name" value="AAA_GajA/Old/RecF-like"/>
</dbReference>
<dbReference type="Pfam" id="PF20469">
    <property type="entry name" value="OLD-like_TOPRIM"/>
    <property type="match status" value="1"/>
</dbReference>
<dbReference type="EMBL" id="CP017037">
    <property type="protein sequence ID" value="AOH38832.1"/>
    <property type="molecule type" value="Genomic_DNA"/>
</dbReference>
<dbReference type="GO" id="GO:0005524">
    <property type="term" value="F:ATP binding"/>
    <property type="evidence" value="ECO:0007669"/>
    <property type="project" value="InterPro"/>
</dbReference>
<evidence type="ECO:0000313" key="4">
    <source>
        <dbReference type="EMBL" id="AOH38832.1"/>
    </source>
</evidence>
<dbReference type="PANTHER" id="PTHR43581">
    <property type="entry name" value="ATP/GTP PHOSPHATASE"/>
    <property type="match status" value="1"/>
</dbReference>
<organism evidence="4 5">
    <name type="scientific">Dialister pneumosintes</name>
    <dbReference type="NCBI Taxonomy" id="39950"/>
    <lineage>
        <taxon>Bacteria</taxon>
        <taxon>Bacillati</taxon>
        <taxon>Bacillota</taxon>
        <taxon>Negativicutes</taxon>
        <taxon>Veillonellales</taxon>
        <taxon>Veillonellaceae</taxon>
        <taxon>Dialister</taxon>
    </lineage>
</organism>
<keyword evidence="4" id="KW-0378">Hydrolase</keyword>
<gene>
    <name evidence="4" type="ORF">BCB69_01860</name>
</gene>
<feature type="domain" description="ATPase AAA-type core" evidence="2">
    <location>
        <begin position="242"/>
        <end position="304"/>
    </location>
</feature>
<dbReference type="InterPro" id="IPR003959">
    <property type="entry name" value="ATPase_AAA_core"/>
</dbReference>
<dbReference type="GO" id="GO:0004519">
    <property type="term" value="F:endonuclease activity"/>
    <property type="evidence" value="ECO:0007669"/>
    <property type="project" value="UniProtKB-KW"/>
</dbReference>
<dbReference type="Pfam" id="PF13304">
    <property type="entry name" value="AAA_21"/>
    <property type="match status" value="1"/>
</dbReference>
<reference evidence="5" key="1">
    <citation type="submission" date="2016-08" db="EMBL/GenBank/DDBJ databases">
        <authorList>
            <person name="Holder M.E."/>
            <person name="Ajami N.J."/>
            <person name="Petrosino J.F."/>
        </authorList>
    </citation>
    <scope>NUCLEOTIDE SEQUENCE [LARGE SCALE GENOMIC DNA]</scope>
    <source>
        <strain evidence="5">F0677</strain>
    </source>
</reference>